<keyword evidence="1" id="KW-0812">Transmembrane</keyword>
<name>C5A1V5_THEGJ</name>
<keyword evidence="3" id="KW-1185">Reference proteome</keyword>
<accession>C5A1V5</accession>
<feature type="transmembrane region" description="Helical" evidence="1">
    <location>
        <begin position="52"/>
        <end position="70"/>
    </location>
</feature>
<keyword evidence="1" id="KW-0472">Membrane</keyword>
<protein>
    <submittedName>
        <fullName evidence="2">Uncharacterized protein</fullName>
    </submittedName>
</protein>
<gene>
    <name evidence="2" type="ordered locus">TGAM_1872</name>
</gene>
<organism evidence="2 3">
    <name type="scientific">Thermococcus gammatolerans (strain DSM 15229 / JCM 11827 / EJ3)</name>
    <dbReference type="NCBI Taxonomy" id="593117"/>
    <lineage>
        <taxon>Archaea</taxon>
        <taxon>Methanobacteriati</taxon>
        <taxon>Methanobacteriota</taxon>
        <taxon>Thermococci</taxon>
        <taxon>Thermococcales</taxon>
        <taxon>Thermococcaceae</taxon>
        <taxon>Thermococcus</taxon>
    </lineage>
</organism>
<feature type="transmembrane region" description="Helical" evidence="1">
    <location>
        <begin position="116"/>
        <end position="134"/>
    </location>
</feature>
<evidence type="ECO:0000313" key="3">
    <source>
        <dbReference type="Proteomes" id="UP000001488"/>
    </source>
</evidence>
<dbReference type="eggNOG" id="arCOG10080">
    <property type="taxonomic scope" value="Archaea"/>
</dbReference>
<dbReference type="KEGG" id="tga:TGAM_1872"/>
<evidence type="ECO:0000256" key="1">
    <source>
        <dbReference type="SAM" id="Phobius"/>
    </source>
</evidence>
<feature type="transmembrane region" description="Helical" evidence="1">
    <location>
        <begin position="140"/>
        <end position="158"/>
    </location>
</feature>
<reference evidence="2 3" key="1">
    <citation type="journal article" date="2007" name="Genome Biol.">
        <title>Genome analysis and genome-wide proteomics of Thermococcus gammatolerans, the most radioresistant organism known amongst the Archaea.</title>
        <authorList>
            <person name="Zivanovic Y."/>
            <person name="Armengaud J."/>
            <person name="Lagorce A."/>
            <person name="Leplat C."/>
            <person name="Guerin P."/>
            <person name="Dutertre M."/>
            <person name="Anthouard V."/>
            <person name="Forterre P."/>
            <person name="Wincker P."/>
            <person name="Confalonieri F."/>
        </authorList>
    </citation>
    <scope>NUCLEOTIDE SEQUENCE [LARGE SCALE GENOMIC DNA]</scope>
    <source>
        <strain evidence="3">DSM 15229 / JCM 11827 / EJ3</strain>
    </source>
</reference>
<dbReference type="PATRIC" id="fig|593117.10.peg.1881"/>
<dbReference type="AlphaFoldDB" id="C5A1V5"/>
<dbReference type="EMBL" id="CP001398">
    <property type="protein sequence ID" value="ACS34374.1"/>
    <property type="molecule type" value="Genomic_DNA"/>
</dbReference>
<feature type="transmembrane region" description="Helical" evidence="1">
    <location>
        <begin position="90"/>
        <end position="109"/>
    </location>
</feature>
<dbReference type="PaxDb" id="593117-TGAM_1872"/>
<keyword evidence="1" id="KW-1133">Transmembrane helix</keyword>
<dbReference type="Proteomes" id="UP000001488">
    <property type="component" value="Chromosome"/>
</dbReference>
<proteinExistence type="predicted"/>
<dbReference type="STRING" id="593117.TGAM_1872"/>
<sequence length="254" mass="27266">MTGLLKGSGQGLKSPIVTPNGGGMIALALGLIVGLGLAFLLGKVKGRKSEVATTLAVPLMVYEVAEGIYGGWSGNVFIATPLGDFTPKEIIGLETFLALLVVLVCVHFRVRGTFEIDGFIGFSTFFWAMVGFGIGLSASGWSLLAIPGLILWGILMWISRRNSLVGLRATPCTDGLSELVSESDLRCLTDEESLGVYRINGYLLVGGKIGNFPQWREIVRCIAMAPEQRTVQGVIIGLIYLLPVRQGLFWETVS</sequence>
<evidence type="ECO:0000313" key="2">
    <source>
        <dbReference type="EMBL" id="ACS34374.1"/>
    </source>
</evidence>
<dbReference type="HOGENOM" id="CLU_085613_0_0_2"/>
<feature type="transmembrane region" description="Helical" evidence="1">
    <location>
        <begin position="20"/>
        <end position="40"/>
    </location>
</feature>